<dbReference type="CDD" id="cd00167">
    <property type="entry name" value="SANT"/>
    <property type="match status" value="1"/>
</dbReference>
<comment type="subcellular location">
    <subcellularLocation>
        <location evidence="1">Nucleus</location>
    </subcellularLocation>
</comment>
<dbReference type="InterPro" id="IPR017930">
    <property type="entry name" value="Myb_dom"/>
</dbReference>
<organism evidence="6 7">
    <name type="scientific">Crotalaria pallida</name>
    <name type="common">Smooth rattlebox</name>
    <name type="synonym">Crotalaria striata</name>
    <dbReference type="NCBI Taxonomy" id="3830"/>
    <lineage>
        <taxon>Eukaryota</taxon>
        <taxon>Viridiplantae</taxon>
        <taxon>Streptophyta</taxon>
        <taxon>Embryophyta</taxon>
        <taxon>Tracheophyta</taxon>
        <taxon>Spermatophyta</taxon>
        <taxon>Magnoliopsida</taxon>
        <taxon>eudicotyledons</taxon>
        <taxon>Gunneridae</taxon>
        <taxon>Pentapetalae</taxon>
        <taxon>rosids</taxon>
        <taxon>fabids</taxon>
        <taxon>Fabales</taxon>
        <taxon>Fabaceae</taxon>
        <taxon>Papilionoideae</taxon>
        <taxon>50 kb inversion clade</taxon>
        <taxon>genistoids sensu lato</taxon>
        <taxon>core genistoids</taxon>
        <taxon>Crotalarieae</taxon>
        <taxon>Crotalaria</taxon>
    </lineage>
</organism>
<dbReference type="EMBL" id="JAYWIO010000006">
    <property type="protein sequence ID" value="KAK7257435.1"/>
    <property type="molecule type" value="Genomic_DNA"/>
</dbReference>
<dbReference type="SUPFAM" id="SSF46689">
    <property type="entry name" value="Homeodomain-like"/>
    <property type="match status" value="1"/>
</dbReference>
<protein>
    <submittedName>
        <fullName evidence="6">Uncharacterized protein</fullName>
    </submittedName>
</protein>
<dbReference type="PROSITE" id="PS50090">
    <property type="entry name" value="MYB_LIKE"/>
    <property type="match status" value="1"/>
</dbReference>
<name>A0AAN9EJD9_CROPI</name>
<keyword evidence="2" id="KW-0539">Nucleus</keyword>
<gene>
    <name evidence="6" type="ORF">RIF29_31418</name>
</gene>
<dbReference type="InterPro" id="IPR001005">
    <property type="entry name" value="SANT/Myb"/>
</dbReference>
<evidence type="ECO:0000259" key="5">
    <source>
        <dbReference type="PROSITE" id="PS51294"/>
    </source>
</evidence>
<dbReference type="InterPro" id="IPR017884">
    <property type="entry name" value="SANT_dom"/>
</dbReference>
<dbReference type="GO" id="GO:0000978">
    <property type="term" value="F:RNA polymerase II cis-regulatory region sequence-specific DNA binding"/>
    <property type="evidence" value="ECO:0007669"/>
    <property type="project" value="TreeGrafter"/>
</dbReference>
<sequence>MEGSKNSAERDGKTIYKDSWTEEEERILIEAHKHVGNRWKKISKRLPGRTENMVKNHFHSTKRLKIVKMQKNKHTNSKGTLLQKYIMEITTPKKEMKKSMSKINLRRRDHSVQRRLSDMSTQIYGQENAEVNWNLRSNVPHISSNGVYLPMIVGADEIASGPVMDDNTMQYEDVIDIDNLMSENLMKMEVEMMEMIMGKP</sequence>
<proteinExistence type="predicted"/>
<dbReference type="AlphaFoldDB" id="A0AAN9EJD9"/>
<feature type="domain" description="SANT" evidence="4">
    <location>
        <begin position="15"/>
        <end position="66"/>
    </location>
</feature>
<dbReference type="GO" id="GO:0000981">
    <property type="term" value="F:DNA-binding transcription factor activity, RNA polymerase II-specific"/>
    <property type="evidence" value="ECO:0007669"/>
    <property type="project" value="TreeGrafter"/>
</dbReference>
<dbReference type="InterPro" id="IPR009057">
    <property type="entry name" value="Homeodomain-like_sf"/>
</dbReference>
<evidence type="ECO:0000313" key="6">
    <source>
        <dbReference type="EMBL" id="KAK7257435.1"/>
    </source>
</evidence>
<dbReference type="PANTHER" id="PTHR45614:SF218">
    <property type="entry name" value="TRANSCRIPTION FACTOR MYB119-RELATED"/>
    <property type="match status" value="1"/>
</dbReference>
<dbReference type="InterPro" id="IPR050560">
    <property type="entry name" value="MYB_TF"/>
</dbReference>
<evidence type="ECO:0000259" key="4">
    <source>
        <dbReference type="PROSITE" id="PS51293"/>
    </source>
</evidence>
<evidence type="ECO:0000259" key="3">
    <source>
        <dbReference type="PROSITE" id="PS50090"/>
    </source>
</evidence>
<dbReference type="GO" id="GO:0005634">
    <property type="term" value="C:nucleus"/>
    <property type="evidence" value="ECO:0007669"/>
    <property type="project" value="UniProtKB-SubCell"/>
</dbReference>
<reference evidence="6 7" key="1">
    <citation type="submission" date="2024-01" db="EMBL/GenBank/DDBJ databases">
        <title>The genomes of 5 underutilized Papilionoideae crops provide insights into root nodulation and disease resistanc.</title>
        <authorList>
            <person name="Yuan L."/>
        </authorList>
    </citation>
    <scope>NUCLEOTIDE SEQUENCE [LARGE SCALE GENOMIC DNA]</scope>
    <source>
        <strain evidence="6">ZHUSHIDOU_FW_LH</strain>
        <tissue evidence="6">Leaf</tissue>
    </source>
</reference>
<dbReference type="PROSITE" id="PS51293">
    <property type="entry name" value="SANT"/>
    <property type="match status" value="1"/>
</dbReference>
<evidence type="ECO:0000256" key="1">
    <source>
        <dbReference type="ARBA" id="ARBA00004123"/>
    </source>
</evidence>
<comment type="caution">
    <text evidence="6">The sequence shown here is derived from an EMBL/GenBank/DDBJ whole genome shotgun (WGS) entry which is preliminary data.</text>
</comment>
<dbReference type="Gene3D" id="1.10.10.60">
    <property type="entry name" value="Homeodomain-like"/>
    <property type="match status" value="1"/>
</dbReference>
<accession>A0AAN9EJD9</accession>
<dbReference type="PROSITE" id="PS51294">
    <property type="entry name" value="HTH_MYB"/>
    <property type="match status" value="1"/>
</dbReference>
<keyword evidence="7" id="KW-1185">Reference proteome</keyword>
<feature type="domain" description="Myb-like" evidence="3">
    <location>
        <begin position="12"/>
        <end position="62"/>
    </location>
</feature>
<dbReference type="SMART" id="SM00717">
    <property type="entry name" value="SANT"/>
    <property type="match status" value="1"/>
</dbReference>
<dbReference type="Pfam" id="PF00249">
    <property type="entry name" value="Myb_DNA-binding"/>
    <property type="match status" value="1"/>
</dbReference>
<dbReference type="Proteomes" id="UP001372338">
    <property type="component" value="Unassembled WGS sequence"/>
</dbReference>
<dbReference type="PANTHER" id="PTHR45614">
    <property type="entry name" value="MYB PROTEIN-RELATED"/>
    <property type="match status" value="1"/>
</dbReference>
<feature type="domain" description="HTH myb-type" evidence="5">
    <location>
        <begin position="12"/>
        <end position="66"/>
    </location>
</feature>
<evidence type="ECO:0000313" key="7">
    <source>
        <dbReference type="Proteomes" id="UP001372338"/>
    </source>
</evidence>
<evidence type="ECO:0000256" key="2">
    <source>
        <dbReference type="ARBA" id="ARBA00023242"/>
    </source>
</evidence>